<evidence type="ECO:0000313" key="1">
    <source>
        <dbReference type="EMBL" id="CEK27939.1"/>
    </source>
</evidence>
<accession>A0A0A8VIY2</accession>
<reference evidence="1" key="1">
    <citation type="journal article" date="2015" name="Genome Announc.">
        <title>Complete Genome Sequence of Yersinia ruckeri Strain CSF007-82, Etiologic Agent of Red Mouth Disease in Salmonid Fish.</title>
        <authorList>
            <person name="Nelson M.C."/>
            <person name="LaPatra S.E."/>
            <person name="Welch T.J."/>
            <person name="Graf J."/>
        </authorList>
    </citation>
    <scope>NUCLEOTIDE SEQUENCE</scope>
    <source>
        <strain evidence="1">CSF007-82</strain>
    </source>
</reference>
<dbReference type="EMBL" id="LN681231">
    <property type="protein sequence ID" value="CEK27939.1"/>
    <property type="molecule type" value="Genomic_DNA"/>
</dbReference>
<organism evidence="1">
    <name type="scientific">Yersinia ruckeri</name>
    <dbReference type="NCBI Taxonomy" id="29486"/>
    <lineage>
        <taxon>Bacteria</taxon>
        <taxon>Pseudomonadati</taxon>
        <taxon>Pseudomonadota</taxon>
        <taxon>Gammaproteobacteria</taxon>
        <taxon>Enterobacterales</taxon>
        <taxon>Yersiniaceae</taxon>
        <taxon>Yersinia</taxon>
    </lineage>
</organism>
<protein>
    <submittedName>
        <fullName evidence="1">Uncharacterized protein</fullName>
    </submittedName>
</protein>
<proteinExistence type="predicted"/>
<gene>
    <name evidence="1" type="ORF">CSF007_10945</name>
</gene>
<sequence length="71" mass="7892">MDFLPPEVWPETLDEVFKFELGVLVDEFYSVNPLPGKIAKAVLAAGYRLDVHSAKEEADEVEAATLATERI</sequence>
<name>A0A0A8VIY2_YERRU</name>
<dbReference type="AlphaFoldDB" id="A0A0A8VIY2"/>